<feature type="transmembrane region" description="Helical" evidence="1">
    <location>
        <begin position="135"/>
        <end position="158"/>
    </location>
</feature>
<dbReference type="RefSeq" id="WP_075074977.1">
    <property type="nucleotide sequence ID" value="NZ_DF967972.1"/>
</dbReference>
<accession>A0A0S7BDD3</accession>
<keyword evidence="1" id="KW-0472">Membrane</keyword>
<sequence length="193" mass="20948">MENNLPRIDPNTILTAEYDYIVQTAMQANEDRARVSNYYLAAAGAAVAAIIGAGFDSPTPPGVTIGFSLLFAGLGVIGILTLLQLARLRRAWRESVVAMNQLKDYYIAHCREIQLEKAFAWRGSTIPPAAKRNSLAYLLALSVILIASASLSAAYVYLCLTLDLPSAAQFMGAAAVFIAAGWFQLKIYDRWVG</sequence>
<organism evidence="2">
    <name type="scientific">Longilinea arvoryzae</name>
    <dbReference type="NCBI Taxonomy" id="360412"/>
    <lineage>
        <taxon>Bacteria</taxon>
        <taxon>Bacillati</taxon>
        <taxon>Chloroflexota</taxon>
        <taxon>Anaerolineae</taxon>
        <taxon>Anaerolineales</taxon>
        <taxon>Anaerolineaceae</taxon>
        <taxon>Longilinea</taxon>
    </lineage>
</organism>
<name>A0A0S7BDD3_9CHLR</name>
<evidence type="ECO:0000256" key="1">
    <source>
        <dbReference type="SAM" id="Phobius"/>
    </source>
</evidence>
<evidence type="ECO:0000313" key="3">
    <source>
        <dbReference type="Proteomes" id="UP000055060"/>
    </source>
</evidence>
<gene>
    <name evidence="2" type="ORF">LARV_03624</name>
</gene>
<keyword evidence="1" id="KW-0812">Transmembrane</keyword>
<evidence type="ECO:0000313" key="2">
    <source>
        <dbReference type="EMBL" id="GAP15831.1"/>
    </source>
</evidence>
<feature type="transmembrane region" description="Helical" evidence="1">
    <location>
        <begin position="36"/>
        <end position="55"/>
    </location>
</feature>
<dbReference type="Proteomes" id="UP000055060">
    <property type="component" value="Unassembled WGS sequence"/>
</dbReference>
<proteinExistence type="predicted"/>
<feature type="transmembrane region" description="Helical" evidence="1">
    <location>
        <begin position="164"/>
        <end position="183"/>
    </location>
</feature>
<protein>
    <submittedName>
        <fullName evidence="2">Uncharacterized protein</fullName>
    </submittedName>
</protein>
<keyword evidence="1" id="KW-1133">Transmembrane helix</keyword>
<reference evidence="2" key="1">
    <citation type="submission" date="2015-07" db="EMBL/GenBank/DDBJ databases">
        <title>Draft Genome Sequences of Anaerolinea thermolimosa IMO-1, Bellilinea caldifistulae GOMI-1, Leptolinea tardivitalis YMTK-2, Levilinea saccharolytica KIBI-1,Longilinea arvoryzae KOME-1, Previously Described as Members of the Anaerolineaceae (Chloroflexi).</title>
        <authorList>
            <person name="Sekiguchi Y."/>
            <person name="Ohashi A."/>
            <person name="Matsuura N."/>
            <person name="Tourlousse M.D."/>
        </authorList>
    </citation>
    <scope>NUCLEOTIDE SEQUENCE [LARGE SCALE GENOMIC DNA]</scope>
    <source>
        <strain evidence="2">KOME-1</strain>
    </source>
</reference>
<dbReference type="STRING" id="360412.LARV_03624"/>
<keyword evidence="3" id="KW-1185">Reference proteome</keyword>
<dbReference type="OrthoDB" id="9990886at2"/>
<dbReference type="AlphaFoldDB" id="A0A0S7BDD3"/>
<feature type="transmembrane region" description="Helical" evidence="1">
    <location>
        <begin position="61"/>
        <end position="83"/>
    </location>
</feature>
<dbReference type="EMBL" id="DF967972">
    <property type="protein sequence ID" value="GAP15831.1"/>
    <property type="molecule type" value="Genomic_DNA"/>
</dbReference>